<evidence type="ECO:0000256" key="1">
    <source>
        <dbReference type="SAM" id="MobiDB-lite"/>
    </source>
</evidence>
<reference evidence="2" key="1">
    <citation type="submission" date="2023-01" db="EMBL/GenBank/DDBJ databases">
        <title>Colletotrichum chrysophilum M932 genome sequence.</title>
        <authorList>
            <person name="Baroncelli R."/>
        </authorList>
    </citation>
    <scope>NUCLEOTIDE SEQUENCE</scope>
    <source>
        <strain evidence="2">M932</strain>
    </source>
</reference>
<organism evidence="2 3">
    <name type="scientific">Colletotrichum chrysophilum</name>
    <dbReference type="NCBI Taxonomy" id="1836956"/>
    <lineage>
        <taxon>Eukaryota</taxon>
        <taxon>Fungi</taxon>
        <taxon>Dikarya</taxon>
        <taxon>Ascomycota</taxon>
        <taxon>Pezizomycotina</taxon>
        <taxon>Sordariomycetes</taxon>
        <taxon>Hypocreomycetidae</taxon>
        <taxon>Glomerellales</taxon>
        <taxon>Glomerellaceae</taxon>
        <taxon>Colletotrichum</taxon>
        <taxon>Colletotrichum gloeosporioides species complex</taxon>
    </lineage>
</organism>
<feature type="region of interest" description="Disordered" evidence="1">
    <location>
        <begin position="160"/>
        <end position="210"/>
    </location>
</feature>
<feature type="compositionally biased region" description="Polar residues" evidence="1">
    <location>
        <begin position="164"/>
        <end position="179"/>
    </location>
</feature>
<name>A0AAD9AVQ8_9PEZI</name>
<comment type="caution">
    <text evidence="2">The sequence shown here is derived from an EMBL/GenBank/DDBJ whole genome shotgun (WGS) entry which is preliminary data.</text>
</comment>
<evidence type="ECO:0000313" key="3">
    <source>
        <dbReference type="Proteomes" id="UP001243330"/>
    </source>
</evidence>
<evidence type="ECO:0000313" key="2">
    <source>
        <dbReference type="EMBL" id="KAK1852664.1"/>
    </source>
</evidence>
<sequence>MSSPSPPRERCSSSSCKADDLHFHKAWLQVSSPTPPTLHHSIPSLPPANGRASLPVSSGSSASVFLFFFGPVAAFHRRGTTTRCAKLGGIFASQMDAHHHSRSVEVQPSALPQLTERALQPFVSALQQSSLAATAGALTTKTMKGRGIFRALVPGRGVGHGDNVRTTLGTAASDSESGSGSPGREAPGVRPSRPSLPETRQRSGFHGSMTSHSLVRYRKRWDQYESPLRPETQLVWILLRLLGLTARLSAI</sequence>
<protein>
    <submittedName>
        <fullName evidence="2">Uncharacterized protein</fullName>
    </submittedName>
</protein>
<accession>A0AAD9AVQ8</accession>
<keyword evidence="3" id="KW-1185">Reference proteome</keyword>
<dbReference type="EMBL" id="JAQOWY010000070">
    <property type="protein sequence ID" value="KAK1852664.1"/>
    <property type="molecule type" value="Genomic_DNA"/>
</dbReference>
<dbReference type="AlphaFoldDB" id="A0AAD9AVQ8"/>
<dbReference type="Proteomes" id="UP001243330">
    <property type="component" value="Unassembled WGS sequence"/>
</dbReference>
<proteinExistence type="predicted"/>
<gene>
    <name evidence="2" type="ORF">CCHR01_04724</name>
</gene>